<reference evidence="1" key="1">
    <citation type="submission" date="2022-10" db="EMBL/GenBank/DDBJ databases">
        <title>Culturing micro-colonial fungi from biological soil crusts in the Mojave desert and describing Neophaeococcomyces mojavensis, and introducing the new genera and species Taxawa tesnikishii.</title>
        <authorList>
            <person name="Kurbessoian T."/>
            <person name="Stajich J.E."/>
        </authorList>
    </citation>
    <scope>NUCLEOTIDE SEQUENCE</scope>
    <source>
        <strain evidence="1">JES_112</strain>
    </source>
</reference>
<sequence length="102" mass="11165">MVSLNLLFKQVSVRWLMCLADIIQGYNLNNKNKMWLHTPPGCITSYGDCSSTPGCNVTDAQADSFGSLFIANSGGVFAAEDAYVYQDLVLPEIELDFGKCAF</sequence>
<evidence type="ECO:0000313" key="1">
    <source>
        <dbReference type="EMBL" id="KAJ9651386.1"/>
    </source>
</evidence>
<proteinExistence type="predicted"/>
<name>A0ACC2ZUX8_9EURO</name>
<dbReference type="EMBL" id="JAPDRQ010000260">
    <property type="protein sequence ID" value="KAJ9651386.1"/>
    <property type="molecule type" value="Genomic_DNA"/>
</dbReference>
<evidence type="ECO:0000313" key="2">
    <source>
        <dbReference type="Proteomes" id="UP001172386"/>
    </source>
</evidence>
<keyword evidence="2" id="KW-1185">Reference proteome</keyword>
<organism evidence="1 2">
    <name type="scientific">Neophaeococcomyces mojaviensis</name>
    <dbReference type="NCBI Taxonomy" id="3383035"/>
    <lineage>
        <taxon>Eukaryota</taxon>
        <taxon>Fungi</taxon>
        <taxon>Dikarya</taxon>
        <taxon>Ascomycota</taxon>
        <taxon>Pezizomycotina</taxon>
        <taxon>Eurotiomycetes</taxon>
        <taxon>Chaetothyriomycetidae</taxon>
        <taxon>Chaetothyriales</taxon>
        <taxon>Chaetothyriales incertae sedis</taxon>
        <taxon>Neophaeococcomyces</taxon>
    </lineage>
</organism>
<dbReference type="Proteomes" id="UP001172386">
    <property type="component" value="Unassembled WGS sequence"/>
</dbReference>
<gene>
    <name evidence="1" type="ORF">H2198_009330</name>
</gene>
<protein>
    <submittedName>
        <fullName evidence="1">Uncharacterized protein</fullName>
    </submittedName>
</protein>
<accession>A0ACC2ZUX8</accession>
<comment type="caution">
    <text evidence="1">The sequence shown here is derived from an EMBL/GenBank/DDBJ whole genome shotgun (WGS) entry which is preliminary data.</text>
</comment>